<dbReference type="GO" id="GO:0006629">
    <property type="term" value="P:lipid metabolic process"/>
    <property type="evidence" value="ECO:0007669"/>
    <property type="project" value="InterPro"/>
</dbReference>
<protein>
    <recommendedName>
        <fullName evidence="3">DUF676 domain-containing protein</fullName>
    </recommendedName>
</protein>
<dbReference type="AlphaFoldDB" id="A0A1F4YGX8"/>
<dbReference type="InterPro" id="IPR003386">
    <property type="entry name" value="LACT/PDAT_acylTrfase"/>
</dbReference>
<dbReference type="Proteomes" id="UP000178176">
    <property type="component" value="Unassembled WGS sequence"/>
</dbReference>
<evidence type="ECO:0000313" key="2">
    <source>
        <dbReference type="Proteomes" id="UP000178176"/>
    </source>
</evidence>
<comment type="caution">
    <text evidence="1">The sequence shown here is derived from an EMBL/GenBank/DDBJ whole genome shotgun (WGS) entry which is preliminary data.</text>
</comment>
<proteinExistence type="predicted"/>
<dbReference type="InterPro" id="IPR029058">
    <property type="entry name" value="AB_hydrolase_fold"/>
</dbReference>
<organism evidence="1 2">
    <name type="scientific">Candidatus Amesbacteria bacterium RIFCSPHIGHO2_01_FULL_48_32b</name>
    <dbReference type="NCBI Taxonomy" id="1797253"/>
    <lineage>
        <taxon>Bacteria</taxon>
        <taxon>Candidatus Amesiibacteriota</taxon>
    </lineage>
</organism>
<name>A0A1F4YGX8_9BACT</name>
<dbReference type="PANTHER" id="PTHR37946">
    <property type="entry name" value="SLL1969 PROTEIN"/>
    <property type="match status" value="1"/>
</dbReference>
<accession>A0A1F4YGX8</accession>
<evidence type="ECO:0008006" key="3">
    <source>
        <dbReference type="Google" id="ProtNLM"/>
    </source>
</evidence>
<dbReference type="Gene3D" id="3.40.50.1820">
    <property type="entry name" value="alpha/beta hydrolase"/>
    <property type="match status" value="1"/>
</dbReference>
<dbReference type="Pfam" id="PF02450">
    <property type="entry name" value="LCAT"/>
    <property type="match status" value="1"/>
</dbReference>
<reference evidence="1 2" key="1">
    <citation type="journal article" date="2016" name="Nat. Commun.">
        <title>Thousands of microbial genomes shed light on interconnected biogeochemical processes in an aquifer system.</title>
        <authorList>
            <person name="Anantharaman K."/>
            <person name="Brown C.T."/>
            <person name="Hug L.A."/>
            <person name="Sharon I."/>
            <person name="Castelle C.J."/>
            <person name="Probst A.J."/>
            <person name="Thomas B.C."/>
            <person name="Singh A."/>
            <person name="Wilkins M.J."/>
            <person name="Karaoz U."/>
            <person name="Brodie E.L."/>
            <person name="Williams K.H."/>
            <person name="Hubbard S.S."/>
            <person name="Banfield J.F."/>
        </authorList>
    </citation>
    <scope>NUCLEOTIDE SEQUENCE [LARGE SCALE GENOMIC DNA]</scope>
</reference>
<sequence length="441" mass="49042">MYVMGGVNSSGYTNTVYFSEVGPHVLPTPTETLTPTPTIAYLPTTRVIVVPGVGGSWNADAILNCKADGYDEGWSLTPYADMFYQPLYDELNLKNWVVRPFYYDWRKQIPENANKLEDFINGELVENEKTDLIGHSMGGLVGRQYVVDAGNNNRLEKMLTAGSPHLGAVLAYPAWSAGEIWNDNLLQKIAFSLAFKRCKDKSISDMTAMRSYFPSMQNVLPAFDYLRIRETGEMINVTNMDAQNNWNDSGNFVSPFYGIQMGTIVGSGRSTLNELEVRAATKKDTLLENWEDGEPVRKKYGDGDGAVLLESAWLDEASNRVISEKHEDLLSSKSGLEQVLDFLGTPGIALSGISEHRSAIVVAGIGARFELEVPSGEKLIDNRGMVSVFDPREGVYKLSIIPTDEESWVGVGRFDEDGSFEWEDVESDSPNPVRKNLLWRN</sequence>
<dbReference type="EMBL" id="MEXH01000014">
    <property type="protein sequence ID" value="OGC92493.1"/>
    <property type="molecule type" value="Genomic_DNA"/>
</dbReference>
<dbReference type="GO" id="GO:0008374">
    <property type="term" value="F:O-acyltransferase activity"/>
    <property type="evidence" value="ECO:0007669"/>
    <property type="project" value="InterPro"/>
</dbReference>
<gene>
    <name evidence="1" type="ORF">A2876_05170</name>
</gene>
<evidence type="ECO:0000313" key="1">
    <source>
        <dbReference type="EMBL" id="OGC92493.1"/>
    </source>
</evidence>
<dbReference type="PANTHER" id="PTHR37946:SF1">
    <property type="entry name" value="SLL1969 PROTEIN"/>
    <property type="match status" value="1"/>
</dbReference>
<dbReference type="SUPFAM" id="SSF53474">
    <property type="entry name" value="alpha/beta-Hydrolases"/>
    <property type="match status" value="1"/>
</dbReference>